<feature type="compositionally biased region" description="Basic residues" evidence="1">
    <location>
        <begin position="198"/>
        <end position="207"/>
    </location>
</feature>
<feature type="compositionally biased region" description="Basic and acidic residues" evidence="1">
    <location>
        <begin position="1"/>
        <end position="20"/>
    </location>
</feature>
<keyword evidence="3" id="KW-1185">Reference proteome</keyword>
<dbReference type="EMBL" id="KN824880">
    <property type="protein sequence ID" value="KIK98808.1"/>
    <property type="molecule type" value="Genomic_DNA"/>
</dbReference>
<sequence length="207" mass="24005">MSEKPETPEKRAKTNHHIPETEDLSAPLRPQPATSRKRKAERAVDRELPAHARHHAVHAEPMTREEYPSDLVPMPPHMTERQLQRHVSDGVPHRRISFDTHRPRRPNMPNPGSRPPRYRRSSMPAPPRTMLQHAWHTVLNSDPLVDSDEECPDEHLRVDYNRRMQVINRLRGRPPTPELEPTPSQATDTITLDTRRPGGFRRRPLAT</sequence>
<organism evidence="2 3">
    <name type="scientific">Paxillus rubicundulus Ve08.2h10</name>
    <dbReference type="NCBI Taxonomy" id="930991"/>
    <lineage>
        <taxon>Eukaryota</taxon>
        <taxon>Fungi</taxon>
        <taxon>Dikarya</taxon>
        <taxon>Basidiomycota</taxon>
        <taxon>Agaricomycotina</taxon>
        <taxon>Agaricomycetes</taxon>
        <taxon>Agaricomycetidae</taxon>
        <taxon>Boletales</taxon>
        <taxon>Paxilineae</taxon>
        <taxon>Paxillaceae</taxon>
        <taxon>Paxillus</taxon>
    </lineage>
</organism>
<feature type="region of interest" description="Disordered" evidence="1">
    <location>
        <begin position="95"/>
        <end position="126"/>
    </location>
</feature>
<feature type="compositionally biased region" description="Basic and acidic residues" evidence="1">
    <location>
        <begin position="41"/>
        <end position="50"/>
    </location>
</feature>
<dbReference type="AlphaFoldDB" id="A0A0D0DVG6"/>
<protein>
    <submittedName>
        <fullName evidence="2">Uncharacterized protein</fullName>
    </submittedName>
</protein>
<proteinExistence type="predicted"/>
<name>A0A0D0DVG6_9AGAM</name>
<feature type="compositionally biased region" description="Polar residues" evidence="1">
    <location>
        <begin position="182"/>
        <end position="192"/>
    </location>
</feature>
<gene>
    <name evidence="2" type="ORF">PAXRUDRAFT_823476</name>
</gene>
<evidence type="ECO:0000256" key="1">
    <source>
        <dbReference type="SAM" id="MobiDB-lite"/>
    </source>
</evidence>
<evidence type="ECO:0000313" key="3">
    <source>
        <dbReference type="Proteomes" id="UP000054538"/>
    </source>
</evidence>
<dbReference type="InParanoid" id="A0A0D0DVG6"/>
<reference evidence="3" key="2">
    <citation type="submission" date="2015-01" db="EMBL/GenBank/DDBJ databases">
        <title>Evolutionary Origins and Diversification of the Mycorrhizal Mutualists.</title>
        <authorList>
            <consortium name="DOE Joint Genome Institute"/>
            <consortium name="Mycorrhizal Genomics Consortium"/>
            <person name="Kohler A."/>
            <person name="Kuo A."/>
            <person name="Nagy L.G."/>
            <person name="Floudas D."/>
            <person name="Copeland A."/>
            <person name="Barry K.W."/>
            <person name="Cichocki N."/>
            <person name="Veneault-Fourrey C."/>
            <person name="LaButti K."/>
            <person name="Lindquist E.A."/>
            <person name="Lipzen A."/>
            <person name="Lundell T."/>
            <person name="Morin E."/>
            <person name="Murat C."/>
            <person name="Riley R."/>
            <person name="Ohm R."/>
            <person name="Sun H."/>
            <person name="Tunlid A."/>
            <person name="Henrissat B."/>
            <person name="Grigoriev I.V."/>
            <person name="Hibbett D.S."/>
            <person name="Martin F."/>
        </authorList>
    </citation>
    <scope>NUCLEOTIDE SEQUENCE [LARGE SCALE GENOMIC DNA]</scope>
    <source>
        <strain evidence="3">Ve08.2h10</strain>
    </source>
</reference>
<dbReference type="STRING" id="930991.A0A0D0DVG6"/>
<feature type="region of interest" description="Disordered" evidence="1">
    <location>
        <begin position="1"/>
        <end position="63"/>
    </location>
</feature>
<reference evidence="2 3" key="1">
    <citation type="submission" date="2014-04" db="EMBL/GenBank/DDBJ databases">
        <authorList>
            <consortium name="DOE Joint Genome Institute"/>
            <person name="Kuo A."/>
            <person name="Kohler A."/>
            <person name="Jargeat P."/>
            <person name="Nagy L.G."/>
            <person name="Floudas D."/>
            <person name="Copeland A."/>
            <person name="Barry K.W."/>
            <person name="Cichocki N."/>
            <person name="Veneault-Fourrey C."/>
            <person name="LaButti K."/>
            <person name="Lindquist E.A."/>
            <person name="Lipzen A."/>
            <person name="Lundell T."/>
            <person name="Morin E."/>
            <person name="Murat C."/>
            <person name="Sun H."/>
            <person name="Tunlid A."/>
            <person name="Henrissat B."/>
            <person name="Grigoriev I.V."/>
            <person name="Hibbett D.S."/>
            <person name="Martin F."/>
            <person name="Nordberg H.P."/>
            <person name="Cantor M.N."/>
            <person name="Hua S.X."/>
        </authorList>
    </citation>
    <scope>NUCLEOTIDE SEQUENCE [LARGE SCALE GENOMIC DNA]</scope>
    <source>
        <strain evidence="2 3">Ve08.2h10</strain>
    </source>
</reference>
<dbReference type="OrthoDB" id="2610856at2759"/>
<accession>A0A0D0DVG6</accession>
<feature type="region of interest" description="Disordered" evidence="1">
    <location>
        <begin position="169"/>
        <end position="207"/>
    </location>
</feature>
<evidence type="ECO:0000313" key="2">
    <source>
        <dbReference type="EMBL" id="KIK98808.1"/>
    </source>
</evidence>
<dbReference type="Proteomes" id="UP000054538">
    <property type="component" value="Unassembled WGS sequence"/>
</dbReference>
<dbReference type="HOGENOM" id="CLU_1367039_0_0_1"/>